<keyword evidence="3" id="KW-0964">Secreted</keyword>
<accession>A0A9J7EM10</accession>
<comment type="similarity">
    <text evidence="2 4">Belongs to the AB hydrolase superfamily. Lipase family.</text>
</comment>
<dbReference type="InterPro" id="IPR013818">
    <property type="entry name" value="Lipase"/>
</dbReference>
<evidence type="ECO:0000259" key="5">
    <source>
        <dbReference type="Pfam" id="PF00151"/>
    </source>
</evidence>
<keyword evidence="6" id="KW-1185">Reference proteome</keyword>
<proteinExistence type="inferred from homology"/>
<name>A0A9J7EM10_SPOLT</name>
<dbReference type="GO" id="GO:0017171">
    <property type="term" value="F:serine hydrolase activity"/>
    <property type="evidence" value="ECO:0007669"/>
    <property type="project" value="TreeGrafter"/>
</dbReference>
<dbReference type="GeneID" id="111359615"/>
<dbReference type="Gene3D" id="3.40.50.1820">
    <property type="entry name" value="alpha/beta hydrolase"/>
    <property type="match status" value="1"/>
</dbReference>
<dbReference type="KEGG" id="sliu:111359615"/>
<dbReference type="PANTHER" id="PTHR11610:SF173">
    <property type="entry name" value="LIPASE DOMAIN-CONTAINING PROTEIN-RELATED"/>
    <property type="match status" value="1"/>
</dbReference>
<evidence type="ECO:0000256" key="4">
    <source>
        <dbReference type="RuleBase" id="RU004262"/>
    </source>
</evidence>
<dbReference type="PANTHER" id="PTHR11610">
    <property type="entry name" value="LIPASE"/>
    <property type="match status" value="1"/>
</dbReference>
<dbReference type="RefSeq" id="XP_022830977.1">
    <property type="nucleotide sequence ID" value="XM_022975209.1"/>
</dbReference>
<dbReference type="AlphaFoldDB" id="A0A9J7EM10"/>
<dbReference type="InterPro" id="IPR029058">
    <property type="entry name" value="AB_hydrolase_fold"/>
</dbReference>
<dbReference type="Pfam" id="PF00151">
    <property type="entry name" value="Lipase"/>
    <property type="match status" value="1"/>
</dbReference>
<sequence>MLTELHKEGIIAKGIHAIGHSLGAQILGYVGHHFIKLTNGQKIARITALDPAGPCFSDRPKEEQIRAGAADYVEVYHCDDGFLGTKSRFGDIDFYMNKGFEQPQCELSFWKNLWILKPKICSHKVCVAAWMSTVTHRERFPATQCDSYESFKQGKCSQNSKTIAGFSNPGTAKGTYYFSTKEYEKF</sequence>
<evidence type="ECO:0000256" key="2">
    <source>
        <dbReference type="ARBA" id="ARBA00010701"/>
    </source>
</evidence>
<reference evidence="7" key="1">
    <citation type="submission" date="2025-08" db="UniProtKB">
        <authorList>
            <consortium name="RefSeq"/>
        </authorList>
    </citation>
    <scope>IDENTIFICATION</scope>
    <source>
        <strain evidence="7">Ishihara</strain>
        <tissue evidence="7">Whole body</tissue>
    </source>
</reference>
<feature type="domain" description="Lipase" evidence="5">
    <location>
        <begin position="12"/>
        <end position="159"/>
    </location>
</feature>
<evidence type="ECO:0000256" key="3">
    <source>
        <dbReference type="ARBA" id="ARBA00022525"/>
    </source>
</evidence>
<comment type="subcellular location">
    <subcellularLocation>
        <location evidence="1">Secreted</location>
    </subcellularLocation>
</comment>
<evidence type="ECO:0000313" key="7">
    <source>
        <dbReference type="RefSeq" id="XP_022830977.1"/>
    </source>
</evidence>
<evidence type="ECO:0000313" key="6">
    <source>
        <dbReference type="Proteomes" id="UP000301870"/>
    </source>
</evidence>
<dbReference type="Proteomes" id="UP000301870">
    <property type="component" value="Chromosome 29"/>
</dbReference>
<dbReference type="GO" id="GO:0016298">
    <property type="term" value="F:lipase activity"/>
    <property type="evidence" value="ECO:0007669"/>
    <property type="project" value="InterPro"/>
</dbReference>
<dbReference type="SUPFAM" id="SSF53474">
    <property type="entry name" value="alpha/beta-Hydrolases"/>
    <property type="match status" value="1"/>
</dbReference>
<organism evidence="6 7">
    <name type="scientific">Spodoptera litura</name>
    <name type="common">Asian cotton leafworm</name>
    <dbReference type="NCBI Taxonomy" id="69820"/>
    <lineage>
        <taxon>Eukaryota</taxon>
        <taxon>Metazoa</taxon>
        <taxon>Ecdysozoa</taxon>
        <taxon>Arthropoda</taxon>
        <taxon>Hexapoda</taxon>
        <taxon>Insecta</taxon>
        <taxon>Pterygota</taxon>
        <taxon>Neoptera</taxon>
        <taxon>Endopterygota</taxon>
        <taxon>Lepidoptera</taxon>
        <taxon>Glossata</taxon>
        <taxon>Ditrysia</taxon>
        <taxon>Noctuoidea</taxon>
        <taxon>Noctuidae</taxon>
        <taxon>Amphipyrinae</taxon>
        <taxon>Spodoptera</taxon>
    </lineage>
</organism>
<dbReference type="GO" id="GO:0005615">
    <property type="term" value="C:extracellular space"/>
    <property type="evidence" value="ECO:0007669"/>
    <property type="project" value="TreeGrafter"/>
</dbReference>
<dbReference type="OrthoDB" id="199913at2759"/>
<protein>
    <submittedName>
        <fullName evidence="7">Lipase member H-like</fullName>
    </submittedName>
</protein>
<dbReference type="GO" id="GO:0016042">
    <property type="term" value="P:lipid catabolic process"/>
    <property type="evidence" value="ECO:0007669"/>
    <property type="project" value="TreeGrafter"/>
</dbReference>
<evidence type="ECO:0000256" key="1">
    <source>
        <dbReference type="ARBA" id="ARBA00004613"/>
    </source>
</evidence>
<gene>
    <name evidence="7" type="primary">LOC111359615</name>
</gene>
<dbReference type="InterPro" id="IPR000734">
    <property type="entry name" value="TAG_lipase"/>
</dbReference>